<feature type="domain" description="Nudix hydrolase" evidence="1">
    <location>
        <begin position="24"/>
        <end position="159"/>
    </location>
</feature>
<evidence type="ECO:0000313" key="2">
    <source>
        <dbReference type="EMBL" id="EEG73537.1"/>
    </source>
</evidence>
<dbReference type="Pfam" id="PF00293">
    <property type="entry name" value="NUDIX"/>
    <property type="match status" value="1"/>
</dbReference>
<protein>
    <submittedName>
        <fullName evidence="2">Hydrolase, NUDIX family</fullName>
    </submittedName>
</protein>
<evidence type="ECO:0000259" key="1">
    <source>
        <dbReference type="PROSITE" id="PS51462"/>
    </source>
</evidence>
<organism evidence="2 3">
    <name type="scientific">[Clostridium] hylemonae DSM 15053</name>
    <dbReference type="NCBI Taxonomy" id="553973"/>
    <lineage>
        <taxon>Bacteria</taxon>
        <taxon>Bacillati</taxon>
        <taxon>Bacillota</taxon>
        <taxon>Clostridia</taxon>
        <taxon>Lachnospirales</taxon>
        <taxon>Lachnospiraceae</taxon>
    </lineage>
</organism>
<sequence>MKEVYNNGFYQVFDEKGRIRIESVNGGTVVVPVTAEGKYIVLKIYRPNLQKIMLEFPRGFLEPGEEPEAGARRELMEEIAGTGDEFISLGTATLDSGISGTANHFFLCRNASCDVTRLQEEEGIKELLFLGEEEMKAYIRGGEIMDSFTIVGFAKALVFTEDQLQY</sequence>
<dbReference type="InterPro" id="IPR000086">
    <property type="entry name" value="NUDIX_hydrolase_dom"/>
</dbReference>
<dbReference type="SUPFAM" id="SSF55811">
    <property type="entry name" value="Nudix"/>
    <property type="match status" value="1"/>
</dbReference>
<reference evidence="2" key="2">
    <citation type="submission" date="2013-06" db="EMBL/GenBank/DDBJ databases">
        <title>Draft genome sequence of Clostridium hylemonae (DSM 15053).</title>
        <authorList>
            <person name="Sudarsanam P."/>
            <person name="Ley R."/>
            <person name="Guruge J."/>
            <person name="Turnbaugh P.J."/>
            <person name="Mahowald M."/>
            <person name="Liep D."/>
            <person name="Gordon J."/>
        </authorList>
    </citation>
    <scope>NUCLEOTIDE SEQUENCE</scope>
    <source>
        <strain evidence="2">DSM 15053</strain>
    </source>
</reference>
<evidence type="ECO:0000313" key="3">
    <source>
        <dbReference type="Proteomes" id="UP000004893"/>
    </source>
</evidence>
<dbReference type="CDD" id="cd03424">
    <property type="entry name" value="NUDIX_ADPRase_Nudt5_UGPPase_Nudt14"/>
    <property type="match status" value="1"/>
</dbReference>
<dbReference type="RefSeq" id="WP_006443571.1">
    <property type="nucleotide sequence ID" value="NZ_CP036524.1"/>
</dbReference>
<dbReference type="PROSITE" id="PS51462">
    <property type="entry name" value="NUDIX"/>
    <property type="match status" value="1"/>
</dbReference>
<keyword evidence="2" id="KW-0378">Hydrolase</keyword>
<dbReference type="Gene3D" id="3.90.79.10">
    <property type="entry name" value="Nucleoside Triphosphate Pyrophosphohydrolase"/>
    <property type="match status" value="1"/>
</dbReference>
<accession>C0C2B3</accession>
<proteinExistence type="predicted"/>
<reference evidence="2" key="1">
    <citation type="submission" date="2009-02" db="EMBL/GenBank/DDBJ databases">
        <authorList>
            <person name="Fulton L."/>
            <person name="Clifton S."/>
            <person name="Fulton B."/>
            <person name="Xu J."/>
            <person name="Minx P."/>
            <person name="Pepin K.H."/>
            <person name="Johnson M."/>
            <person name="Bhonagiri V."/>
            <person name="Nash W.E."/>
            <person name="Mardis E.R."/>
            <person name="Wilson R.K."/>
        </authorList>
    </citation>
    <scope>NUCLEOTIDE SEQUENCE [LARGE SCALE GENOMIC DNA]</scope>
    <source>
        <strain evidence="2">DSM 15053</strain>
    </source>
</reference>
<dbReference type="EMBL" id="ABYI02000023">
    <property type="protein sequence ID" value="EEG73537.1"/>
    <property type="molecule type" value="Genomic_DNA"/>
</dbReference>
<dbReference type="eggNOG" id="COG0494">
    <property type="taxonomic scope" value="Bacteria"/>
</dbReference>
<dbReference type="AlphaFoldDB" id="C0C2B3"/>
<name>C0C2B3_9FIRM</name>
<keyword evidence="3" id="KW-1185">Reference proteome</keyword>
<dbReference type="STRING" id="553973.CLOHYLEM_06219"/>
<gene>
    <name evidence="2" type="ORF">CLOHYLEM_06219</name>
</gene>
<dbReference type="InterPro" id="IPR015797">
    <property type="entry name" value="NUDIX_hydrolase-like_dom_sf"/>
</dbReference>
<comment type="caution">
    <text evidence="2">The sequence shown here is derived from an EMBL/GenBank/DDBJ whole genome shotgun (WGS) entry which is preliminary data.</text>
</comment>
<dbReference type="GO" id="GO:0016787">
    <property type="term" value="F:hydrolase activity"/>
    <property type="evidence" value="ECO:0007669"/>
    <property type="project" value="UniProtKB-KW"/>
</dbReference>
<dbReference type="OrthoDB" id="9788922at2"/>
<dbReference type="HOGENOM" id="CLU_1599850_0_0_9"/>
<dbReference type="Proteomes" id="UP000004893">
    <property type="component" value="Unassembled WGS sequence"/>
</dbReference>